<proteinExistence type="predicted"/>
<organism evidence="3 4">
    <name type="scientific">Streptomyces liliifuscus</name>
    <dbReference type="NCBI Taxonomy" id="2797636"/>
    <lineage>
        <taxon>Bacteria</taxon>
        <taxon>Bacillati</taxon>
        <taxon>Actinomycetota</taxon>
        <taxon>Actinomycetes</taxon>
        <taxon>Kitasatosporales</taxon>
        <taxon>Streptomycetaceae</taxon>
        <taxon>Streptomyces</taxon>
    </lineage>
</organism>
<dbReference type="EMBL" id="CP066831">
    <property type="protein sequence ID" value="QQM39703.1"/>
    <property type="molecule type" value="Genomic_DNA"/>
</dbReference>
<keyword evidence="1" id="KW-0560">Oxidoreductase</keyword>
<name>A0A7T7I2L1_9ACTN</name>
<dbReference type="InterPro" id="IPR052019">
    <property type="entry name" value="F420H2_bilvrd_red/Heme_oxyg"/>
</dbReference>
<dbReference type="Gene3D" id="2.30.110.10">
    <property type="entry name" value="Electron Transport, Fmn-binding Protein, Chain A"/>
    <property type="match status" value="1"/>
</dbReference>
<reference evidence="3 4" key="1">
    <citation type="submission" date="2020-12" db="EMBL/GenBank/DDBJ databases">
        <title>A novel species.</title>
        <authorList>
            <person name="Li K."/>
        </authorList>
    </citation>
    <scope>NUCLEOTIDE SEQUENCE [LARGE SCALE GENOMIC DNA]</scope>
    <source>
        <strain evidence="3 4">ZYC-3</strain>
    </source>
</reference>
<evidence type="ECO:0000256" key="1">
    <source>
        <dbReference type="ARBA" id="ARBA00023002"/>
    </source>
</evidence>
<dbReference type="InterPro" id="IPR012349">
    <property type="entry name" value="Split_barrel_FMN-bd"/>
</dbReference>
<gene>
    <name evidence="3" type="ORF">JEQ17_09640</name>
</gene>
<dbReference type="AlphaFoldDB" id="A0A7T7I2L1"/>
<dbReference type="NCBIfam" id="TIGR03618">
    <property type="entry name" value="Rv1155_F420"/>
    <property type="match status" value="1"/>
</dbReference>
<dbReference type="Proteomes" id="UP000595636">
    <property type="component" value="Chromosome"/>
</dbReference>
<dbReference type="PANTHER" id="PTHR35176">
    <property type="entry name" value="HEME OXYGENASE HI_0854-RELATED"/>
    <property type="match status" value="1"/>
</dbReference>
<dbReference type="GO" id="GO:0070967">
    <property type="term" value="F:coenzyme F420 binding"/>
    <property type="evidence" value="ECO:0007669"/>
    <property type="project" value="TreeGrafter"/>
</dbReference>
<dbReference type="SUPFAM" id="SSF50475">
    <property type="entry name" value="FMN-binding split barrel"/>
    <property type="match status" value="1"/>
</dbReference>
<dbReference type="InterPro" id="IPR011576">
    <property type="entry name" value="Pyridox_Oxase_N"/>
</dbReference>
<feature type="domain" description="Pyridoxamine 5'-phosphate oxidase N-terminal" evidence="2">
    <location>
        <begin position="6"/>
        <end position="129"/>
    </location>
</feature>
<accession>A0A7T7I2L1</accession>
<dbReference type="RefSeq" id="WP_200394840.1">
    <property type="nucleotide sequence ID" value="NZ_CP066831.1"/>
</dbReference>
<dbReference type="GO" id="GO:0005829">
    <property type="term" value="C:cytosol"/>
    <property type="evidence" value="ECO:0007669"/>
    <property type="project" value="TreeGrafter"/>
</dbReference>
<evidence type="ECO:0000313" key="3">
    <source>
        <dbReference type="EMBL" id="QQM39703.1"/>
    </source>
</evidence>
<evidence type="ECO:0000259" key="2">
    <source>
        <dbReference type="Pfam" id="PF01243"/>
    </source>
</evidence>
<keyword evidence="4" id="KW-1185">Reference proteome</keyword>
<evidence type="ECO:0000313" key="4">
    <source>
        <dbReference type="Proteomes" id="UP000595636"/>
    </source>
</evidence>
<dbReference type="PANTHER" id="PTHR35176:SF6">
    <property type="entry name" value="HEME OXYGENASE HI_0854-RELATED"/>
    <property type="match status" value="1"/>
</dbReference>
<protein>
    <submittedName>
        <fullName evidence="3">PPOX class F420-dependent oxidoreductase</fullName>
    </submittedName>
</protein>
<dbReference type="GO" id="GO:0016627">
    <property type="term" value="F:oxidoreductase activity, acting on the CH-CH group of donors"/>
    <property type="evidence" value="ECO:0007669"/>
    <property type="project" value="TreeGrafter"/>
</dbReference>
<dbReference type="Pfam" id="PF01243">
    <property type="entry name" value="PNPOx_N"/>
    <property type="match status" value="1"/>
</dbReference>
<sequence length="140" mass="15973">MSKPPLPEAVVAMLRKPNPAVIATLRSDGQPVSAATWYLWDDGRVLVNMDEGRKRLDHIRNDPRVTLTVLDESGWYTHVTLIGRVAELRDDEGLADIDRLSTQYLGHAYTSRKRRRISAWIEIDRWHGWGSHKDSNQAMG</sequence>
<dbReference type="InterPro" id="IPR019920">
    <property type="entry name" value="F420-binding_dom_put"/>
</dbReference>
<dbReference type="KEGG" id="slf:JEQ17_09640"/>